<keyword evidence="1" id="KW-0812">Transmembrane</keyword>
<protein>
    <submittedName>
        <fullName evidence="2">Uncharacterized protein</fullName>
    </submittedName>
</protein>
<name>A0A0E9RBE1_ANGAN</name>
<keyword evidence="1" id="KW-1133">Transmembrane helix</keyword>
<dbReference type="AlphaFoldDB" id="A0A0E9RBE1"/>
<dbReference type="EMBL" id="GBXM01082168">
    <property type="protein sequence ID" value="JAH26409.1"/>
    <property type="molecule type" value="Transcribed_RNA"/>
</dbReference>
<proteinExistence type="predicted"/>
<organism evidence="2">
    <name type="scientific">Anguilla anguilla</name>
    <name type="common">European freshwater eel</name>
    <name type="synonym">Muraena anguilla</name>
    <dbReference type="NCBI Taxonomy" id="7936"/>
    <lineage>
        <taxon>Eukaryota</taxon>
        <taxon>Metazoa</taxon>
        <taxon>Chordata</taxon>
        <taxon>Craniata</taxon>
        <taxon>Vertebrata</taxon>
        <taxon>Euteleostomi</taxon>
        <taxon>Actinopterygii</taxon>
        <taxon>Neopterygii</taxon>
        <taxon>Teleostei</taxon>
        <taxon>Anguilliformes</taxon>
        <taxon>Anguillidae</taxon>
        <taxon>Anguilla</taxon>
    </lineage>
</organism>
<reference evidence="2" key="1">
    <citation type="submission" date="2014-11" db="EMBL/GenBank/DDBJ databases">
        <authorList>
            <person name="Amaro Gonzalez C."/>
        </authorList>
    </citation>
    <scope>NUCLEOTIDE SEQUENCE</scope>
</reference>
<evidence type="ECO:0000313" key="2">
    <source>
        <dbReference type="EMBL" id="JAH26409.1"/>
    </source>
</evidence>
<keyword evidence="1" id="KW-0472">Membrane</keyword>
<feature type="transmembrane region" description="Helical" evidence="1">
    <location>
        <begin position="12"/>
        <end position="29"/>
    </location>
</feature>
<evidence type="ECO:0000256" key="1">
    <source>
        <dbReference type="SAM" id="Phobius"/>
    </source>
</evidence>
<sequence>MLRDTVNAGGLNQPFTSILLTFVNLFRLLKFLTGHR</sequence>
<reference evidence="2" key="2">
    <citation type="journal article" date="2015" name="Fish Shellfish Immunol.">
        <title>Early steps in the European eel (Anguilla anguilla)-Vibrio vulnificus interaction in the gills: Role of the RtxA13 toxin.</title>
        <authorList>
            <person name="Callol A."/>
            <person name="Pajuelo D."/>
            <person name="Ebbesson L."/>
            <person name="Teles M."/>
            <person name="MacKenzie S."/>
            <person name="Amaro C."/>
        </authorList>
    </citation>
    <scope>NUCLEOTIDE SEQUENCE</scope>
</reference>
<accession>A0A0E9RBE1</accession>